<dbReference type="PANTHER" id="PTHR12526">
    <property type="entry name" value="GLYCOSYLTRANSFERASE"/>
    <property type="match status" value="1"/>
</dbReference>
<dbReference type="EMBL" id="JH594606">
    <property type="protein sequence ID" value="EHQ03237.1"/>
    <property type="molecule type" value="Genomic_DNA"/>
</dbReference>
<dbReference type="RefSeq" id="WP_006989544.1">
    <property type="nucleotide sequence ID" value="NZ_JH594606.1"/>
</dbReference>
<name>H2BY31_GILLR</name>
<evidence type="ECO:0000313" key="4">
    <source>
        <dbReference type="Proteomes" id="UP000003844"/>
    </source>
</evidence>
<dbReference type="InterPro" id="IPR008928">
    <property type="entry name" value="6-hairpin_glycosidase_sf"/>
</dbReference>
<dbReference type="SUPFAM" id="SSF53756">
    <property type="entry name" value="UDP-Glycosyltransferase/glycogen phosphorylase"/>
    <property type="match status" value="1"/>
</dbReference>
<evidence type="ECO:0000256" key="1">
    <source>
        <dbReference type="SAM" id="MobiDB-lite"/>
    </source>
</evidence>
<dbReference type="GO" id="GO:0016757">
    <property type="term" value="F:glycosyltransferase activity"/>
    <property type="evidence" value="ECO:0007669"/>
    <property type="project" value="InterPro"/>
</dbReference>
<dbReference type="OrthoDB" id="9765330at2"/>
<feature type="compositionally biased region" description="Basic residues" evidence="1">
    <location>
        <begin position="754"/>
        <end position="766"/>
    </location>
</feature>
<sequence length="778" mass="88971">MNGKIKNSKILFMSSFPPTECGIATFTTDIIKAISRKFSESFTCIKCDLKKEGQPGSFAEYVLNSTVREEYSKIAQELNLDNAIKLIHIQHEFGLFGGSYGDYLFDFLNVINKPVVFTFHTVLSNPNDELKAVVKSLASHAMTITVMTHRSAEILQEEYDIDPKLIEYIPHGTHLVKWAEGEKLKEKYGFSGKILLSTFGLLSSGKSIETALYALPEMIEKFPEVFYLIIGKTHPNNIQNDRDTYREYLEALVKALGISKYVIFIDRYVELQELLELLQATDIYLFTSKDPNQAVSGTFAYAMSCACPIIATSIPHTREILTKDLGYIINIGDSKQLAKAGIKLLSNKKLRERMSLNTFQNTSASSWENIATRHVKLYHKLLKIKDQIIYDYPPINLSHFNKLTTERGMIQFSKICIPDISSGYTLDDNARALIALCMHFESFKETRILKNIKTYVNFIERCQTPQGTFVNYIDEYDKVHIKNDYVNLEDSNARAVWALGTVIFLQNILPEEITNKALLCMLKCDPWIAGVLSPRAIGFTIKGLYKYLQVKKESYISRHIENLAANLITRYDINQEKEWQWFEENLTYANSILPESLLYAYLVTGNEAYKKTSLESFDFLLSKMFVNGDFRVISNRGWYQKGTQPNRYGEQPIDVFCIINSLDIFYKTFKNEAYKDLMKRAFNWFLGENHLSQIVYNPLTGGCRDGVEEKNVNINQGAESTVCYLMARILMEGLDKPVRIPDLSKKINEKRKNSRINRSLKGKVRDKKTGLPGSGFSV</sequence>
<feature type="domain" description="Glycosyl transferase family 1" evidence="2">
    <location>
        <begin position="183"/>
        <end position="358"/>
    </location>
</feature>
<dbReference type="SUPFAM" id="SSF48208">
    <property type="entry name" value="Six-hairpin glycosidases"/>
    <property type="match status" value="1"/>
</dbReference>
<dbReference type="STRING" id="865937.Gilli_2619"/>
<protein>
    <submittedName>
        <fullName evidence="3">Glycosyl transferase group 1</fullName>
    </submittedName>
</protein>
<evidence type="ECO:0000259" key="2">
    <source>
        <dbReference type="Pfam" id="PF00534"/>
    </source>
</evidence>
<keyword evidence="4" id="KW-1185">Reference proteome</keyword>
<feature type="region of interest" description="Disordered" evidence="1">
    <location>
        <begin position="754"/>
        <end position="778"/>
    </location>
</feature>
<evidence type="ECO:0000313" key="3">
    <source>
        <dbReference type="EMBL" id="EHQ03237.1"/>
    </source>
</evidence>
<keyword evidence="3" id="KW-0808">Transferase</keyword>
<accession>H2BY31</accession>
<organism evidence="3 4">
    <name type="scientific">Gillisia limnaea (strain DSM 15749 / LMG 21470 / R-8282)</name>
    <dbReference type="NCBI Taxonomy" id="865937"/>
    <lineage>
        <taxon>Bacteria</taxon>
        <taxon>Pseudomonadati</taxon>
        <taxon>Bacteroidota</taxon>
        <taxon>Flavobacteriia</taxon>
        <taxon>Flavobacteriales</taxon>
        <taxon>Flavobacteriaceae</taxon>
        <taxon>Gillisia</taxon>
    </lineage>
</organism>
<reference evidence="4" key="1">
    <citation type="journal article" date="2012" name="Stand. Genomic Sci.">
        <title>Genome sequence of the Antarctic rhodopsins-containing flavobacterium Gillisia limnaea type strain (R-8282(T)).</title>
        <authorList>
            <person name="Riedel T."/>
            <person name="Held B."/>
            <person name="Nolan M."/>
            <person name="Lucas S."/>
            <person name="Lapidus A."/>
            <person name="Tice H."/>
            <person name="Del Rio T.G."/>
            <person name="Cheng J.F."/>
            <person name="Han C."/>
            <person name="Tapia R."/>
            <person name="Goodwin L.A."/>
            <person name="Pitluck S."/>
            <person name="Liolios K."/>
            <person name="Mavromatis K."/>
            <person name="Pagani I."/>
            <person name="Ivanova N."/>
            <person name="Mikhailova N."/>
            <person name="Pati A."/>
            <person name="Chen A."/>
            <person name="Palaniappan K."/>
            <person name="Land M."/>
            <person name="Rohde M."/>
            <person name="Tindall B.J."/>
            <person name="Detter J.C."/>
            <person name="Goker M."/>
            <person name="Bristow J."/>
            <person name="Eisen J.A."/>
            <person name="Markowitz V."/>
            <person name="Hugenholtz P."/>
            <person name="Kyrpides N.C."/>
            <person name="Klenk H.P."/>
            <person name="Woyke T."/>
        </authorList>
    </citation>
    <scope>NUCLEOTIDE SEQUENCE [LARGE SCALE GENOMIC DNA]</scope>
    <source>
        <strain evidence="4">DSM 15749 / LMG 21470 / R-8282</strain>
    </source>
</reference>
<dbReference type="GO" id="GO:0005975">
    <property type="term" value="P:carbohydrate metabolic process"/>
    <property type="evidence" value="ECO:0007669"/>
    <property type="project" value="InterPro"/>
</dbReference>
<dbReference type="eggNOG" id="COG0438">
    <property type="taxonomic scope" value="Bacteria"/>
</dbReference>
<dbReference type="InterPro" id="IPR001296">
    <property type="entry name" value="Glyco_trans_1"/>
</dbReference>
<dbReference type="Pfam" id="PF00534">
    <property type="entry name" value="Glycos_transf_1"/>
    <property type="match status" value="1"/>
</dbReference>
<dbReference type="HOGENOM" id="CLU_365505_0_0_10"/>
<gene>
    <name evidence="3" type="ORF">Gilli_2619</name>
</gene>
<proteinExistence type="predicted"/>
<dbReference type="PANTHER" id="PTHR12526:SF572">
    <property type="entry name" value="BLL5144 PROTEIN"/>
    <property type="match status" value="1"/>
</dbReference>
<dbReference type="Gene3D" id="3.40.50.2000">
    <property type="entry name" value="Glycogen Phosphorylase B"/>
    <property type="match status" value="2"/>
</dbReference>
<dbReference type="AlphaFoldDB" id="H2BY31"/>
<dbReference type="Proteomes" id="UP000003844">
    <property type="component" value="Unassembled WGS sequence"/>
</dbReference>